<reference evidence="1" key="1">
    <citation type="journal article" date="2014" name="Int. J. Syst. Evol. Microbiol.">
        <title>Complete genome sequence of Corynebacterium casei LMG S-19264T (=DSM 44701T), isolated from a smear-ripened cheese.</title>
        <authorList>
            <consortium name="US DOE Joint Genome Institute (JGI-PGF)"/>
            <person name="Walter F."/>
            <person name="Albersmeier A."/>
            <person name="Kalinowski J."/>
            <person name="Ruckert C."/>
        </authorList>
    </citation>
    <scope>NUCLEOTIDE SEQUENCE</scope>
    <source>
        <strain evidence="1">CGMCC 1.15179</strain>
    </source>
</reference>
<dbReference type="AlphaFoldDB" id="A0A8J2VFI2"/>
<name>A0A8J2VFI2_9BACL</name>
<reference evidence="1" key="2">
    <citation type="submission" date="2020-09" db="EMBL/GenBank/DDBJ databases">
        <authorList>
            <person name="Sun Q."/>
            <person name="Zhou Y."/>
        </authorList>
    </citation>
    <scope>NUCLEOTIDE SEQUENCE</scope>
    <source>
        <strain evidence="1">CGMCC 1.15179</strain>
    </source>
</reference>
<keyword evidence="2" id="KW-1185">Reference proteome</keyword>
<evidence type="ECO:0000313" key="1">
    <source>
        <dbReference type="EMBL" id="GGE20721.1"/>
    </source>
</evidence>
<accession>A0A8J2VFI2</accession>
<protein>
    <submittedName>
        <fullName evidence="1">Uncharacterized protein</fullName>
    </submittedName>
</protein>
<proteinExistence type="predicted"/>
<comment type="caution">
    <text evidence="1">The sequence shown here is derived from an EMBL/GenBank/DDBJ whole genome shotgun (WGS) entry which is preliminary data.</text>
</comment>
<sequence>MNIMGKVIDLEETFLERAERLRLLALKFFPWTELDRVMIEWVEPFHKSMSARGRVAVEEAVYRLAFDSFVMGLKHCRVALEQGAADTWEYRRWFFQVFGEEADQLFQKAAEDFQLFQVLEDMVCQSVWLVLEEVVPQWFFLGTNEGKQLRKQRML</sequence>
<gene>
    <name evidence="1" type="ORF">GCM10011571_23390</name>
</gene>
<dbReference type="Proteomes" id="UP000625210">
    <property type="component" value="Unassembled WGS sequence"/>
</dbReference>
<evidence type="ECO:0000313" key="2">
    <source>
        <dbReference type="Proteomes" id="UP000625210"/>
    </source>
</evidence>
<dbReference type="EMBL" id="BMHQ01000008">
    <property type="protein sequence ID" value="GGE20721.1"/>
    <property type="molecule type" value="Genomic_DNA"/>
</dbReference>
<organism evidence="1 2">
    <name type="scientific">Marinithermofilum abyssi</name>
    <dbReference type="NCBI Taxonomy" id="1571185"/>
    <lineage>
        <taxon>Bacteria</taxon>
        <taxon>Bacillati</taxon>
        <taxon>Bacillota</taxon>
        <taxon>Bacilli</taxon>
        <taxon>Bacillales</taxon>
        <taxon>Thermoactinomycetaceae</taxon>
        <taxon>Marinithermofilum</taxon>
    </lineage>
</organism>